<dbReference type="PANTHER" id="PTHR32470:SF2">
    <property type="entry name" value="NADH DEHYDROGENASE [UBIQUINONE] 1 ALPHA SUBCOMPLEX ASSEMBLY FACTOR 2"/>
    <property type="match status" value="1"/>
</dbReference>
<keyword evidence="4" id="KW-1185">Reference proteome</keyword>
<dbReference type="InterPro" id="IPR052618">
    <property type="entry name" value="ComplexI_NDUFA12"/>
</dbReference>
<dbReference type="GO" id="GO:0045271">
    <property type="term" value="C:respiratory chain complex I"/>
    <property type="evidence" value="ECO:0007669"/>
    <property type="project" value="InterPro"/>
</dbReference>
<evidence type="ECO:0000256" key="1">
    <source>
        <dbReference type="ARBA" id="ARBA00007355"/>
    </source>
</evidence>
<dbReference type="EMBL" id="MUJZ01047872">
    <property type="protein sequence ID" value="OTF74278.1"/>
    <property type="molecule type" value="Genomic_DNA"/>
</dbReference>
<accession>A0A1Y3B2U0</accession>
<sequence length="136" mass="16347">MSDRGMNPFIKAFFNFVRTLKPARIIGSRPQLIGVDHLGNRYFEIKNDINRNLKTVRYFESPNIDHWDELPPEWNAWLRMRRMDPPTIEESMRNLQRIEKFKSKSSENQDHQQKGKTDFPKFDEYEQKPGSKYKPD</sequence>
<dbReference type="GO" id="GO:0005739">
    <property type="term" value="C:mitochondrion"/>
    <property type="evidence" value="ECO:0007669"/>
    <property type="project" value="TreeGrafter"/>
</dbReference>
<comment type="similarity">
    <text evidence="1">Belongs to the complex I NDUFA12 subunit family.</text>
</comment>
<name>A0A1Y3B2U0_EURMA</name>
<dbReference type="InterPro" id="IPR007763">
    <property type="entry name" value="NDUFA12"/>
</dbReference>
<dbReference type="Proteomes" id="UP000194236">
    <property type="component" value="Unassembled WGS sequence"/>
</dbReference>
<dbReference type="AlphaFoldDB" id="A0A1Y3B2U0"/>
<dbReference type="GO" id="GO:0032981">
    <property type="term" value="P:mitochondrial respiratory chain complex I assembly"/>
    <property type="evidence" value="ECO:0007669"/>
    <property type="project" value="TreeGrafter"/>
</dbReference>
<dbReference type="Pfam" id="PF05071">
    <property type="entry name" value="NDUFA12"/>
    <property type="match status" value="1"/>
</dbReference>
<dbReference type="PANTHER" id="PTHR32470">
    <property type="entry name" value="ADH DEHYDROGENASE [UBIQUINONE] 1 ALPHA SUBCOMPLEX ASSEMBLY FACTOR 2"/>
    <property type="match status" value="1"/>
</dbReference>
<reference evidence="3 4" key="1">
    <citation type="submission" date="2017-03" db="EMBL/GenBank/DDBJ databases">
        <title>Genome Survey of Euroglyphus maynei.</title>
        <authorList>
            <person name="Arlian L.G."/>
            <person name="Morgan M.S."/>
            <person name="Rider S.D."/>
        </authorList>
    </citation>
    <scope>NUCLEOTIDE SEQUENCE [LARGE SCALE GENOMIC DNA]</scope>
    <source>
        <strain evidence="3">Arlian Lab</strain>
        <tissue evidence="3">Whole body</tissue>
    </source>
</reference>
<proteinExistence type="inferred from homology"/>
<evidence type="ECO:0000313" key="3">
    <source>
        <dbReference type="EMBL" id="OTF74278.1"/>
    </source>
</evidence>
<dbReference type="OrthoDB" id="10255576at2759"/>
<feature type="region of interest" description="Disordered" evidence="2">
    <location>
        <begin position="98"/>
        <end position="136"/>
    </location>
</feature>
<protein>
    <submittedName>
        <fullName evidence="3">Uncharacterized protein</fullName>
    </submittedName>
</protein>
<evidence type="ECO:0000313" key="4">
    <source>
        <dbReference type="Proteomes" id="UP000194236"/>
    </source>
</evidence>
<gene>
    <name evidence="3" type="ORF">BLA29_001643</name>
</gene>
<organism evidence="3 4">
    <name type="scientific">Euroglyphus maynei</name>
    <name type="common">Mayne's house dust mite</name>
    <dbReference type="NCBI Taxonomy" id="6958"/>
    <lineage>
        <taxon>Eukaryota</taxon>
        <taxon>Metazoa</taxon>
        <taxon>Ecdysozoa</taxon>
        <taxon>Arthropoda</taxon>
        <taxon>Chelicerata</taxon>
        <taxon>Arachnida</taxon>
        <taxon>Acari</taxon>
        <taxon>Acariformes</taxon>
        <taxon>Sarcoptiformes</taxon>
        <taxon>Astigmata</taxon>
        <taxon>Psoroptidia</taxon>
        <taxon>Analgoidea</taxon>
        <taxon>Pyroglyphidae</taxon>
        <taxon>Pyroglyphinae</taxon>
        <taxon>Euroglyphus</taxon>
    </lineage>
</organism>
<evidence type="ECO:0000256" key="2">
    <source>
        <dbReference type="SAM" id="MobiDB-lite"/>
    </source>
</evidence>
<comment type="caution">
    <text evidence="3">The sequence shown here is derived from an EMBL/GenBank/DDBJ whole genome shotgun (WGS) entry which is preliminary data.</text>
</comment>